<protein>
    <submittedName>
        <fullName evidence="2">Uncharacterized protein</fullName>
    </submittedName>
</protein>
<organism evidence="2 3">
    <name type="scientific">Diploptera punctata</name>
    <name type="common">Pacific beetle cockroach</name>
    <dbReference type="NCBI Taxonomy" id="6984"/>
    <lineage>
        <taxon>Eukaryota</taxon>
        <taxon>Metazoa</taxon>
        <taxon>Ecdysozoa</taxon>
        <taxon>Arthropoda</taxon>
        <taxon>Hexapoda</taxon>
        <taxon>Insecta</taxon>
        <taxon>Pterygota</taxon>
        <taxon>Neoptera</taxon>
        <taxon>Polyneoptera</taxon>
        <taxon>Dictyoptera</taxon>
        <taxon>Blattodea</taxon>
        <taxon>Blaberoidea</taxon>
        <taxon>Blaberidae</taxon>
        <taxon>Diplopterinae</taxon>
        <taxon>Diploptera</taxon>
    </lineage>
</organism>
<dbReference type="EMBL" id="JASPKZ010004196">
    <property type="protein sequence ID" value="KAJ9590704.1"/>
    <property type="molecule type" value="Genomic_DNA"/>
</dbReference>
<evidence type="ECO:0000313" key="2">
    <source>
        <dbReference type="EMBL" id="KAJ9590704.1"/>
    </source>
</evidence>
<reference evidence="2" key="2">
    <citation type="submission" date="2023-05" db="EMBL/GenBank/DDBJ databases">
        <authorList>
            <person name="Fouks B."/>
        </authorList>
    </citation>
    <scope>NUCLEOTIDE SEQUENCE</scope>
    <source>
        <strain evidence="2">Stay&amp;Tobe</strain>
        <tissue evidence="2">Testes</tissue>
    </source>
</reference>
<proteinExistence type="predicted"/>
<dbReference type="AlphaFoldDB" id="A0AAD8A1C3"/>
<gene>
    <name evidence="2" type="ORF">L9F63_016220</name>
</gene>
<keyword evidence="3" id="KW-1185">Reference proteome</keyword>
<feature type="non-terminal residue" evidence="2">
    <location>
        <position position="1"/>
    </location>
</feature>
<evidence type="ECO:0000256" key="1">
    <source>
        <dbReference type="SAM" id="Phobius"/>
    </source>
</evidence>
<accession>A0AAD8A1C3</accession>
<dbReference type="Proteomes" id="UP001233999">
    <property type="component" value="Unassembled WGS sequence"/>
</dbReference>
<evidence type="ECO:0000313" key="3">
    <source>
        <dbReference type="Proteomes" id="UP001233999"/>
    </source>
</evidence>
<feature type="transmembrane region" description="Helical" evidence="1">
    <location>
        <begin position="20"/>
        <end position="44"/>
    </location>
</feature>
<sequence length="58" mass="6981">SRFRDHNCLILSTFLATDVMTIVTFFCPICLLKLFVYFVHYLSFCNYYPTRELKAYLE</sequence>
<name>A0AAD8A1C3_DIPPU</name>
<keyword evidence="1" id="KW-0812">Transmembrane</keyword>
<comment type="caution">
    <text evidence="2">The sequence shown here is derived from an EMBL/GenBank/DDBJ whole genome shotgun (WGS) entry which is preliminary data.</text>
</comment>
<reference evidence="2" key="1">
    <citation type="journal article" date="2023" name="IScience">
        <title>Live-bearing cockroach genome reveals convergent evolutionary mechanisms linked to viviparity in insects and beyond.</title>
        <authorList>
            <person name="Fouks B."/>
            <person name="Harrison M.C."/>
            <person name="Mikhailova A.A."/>
            <person name="Marchal E."/>
            <person name="English S."/>
            <person name="Carruthers M."/>
            <person name="Jennings E.C."/>
            <person name="Chiamaka E.L."/>
            <person name="Frigard R.A."/>
            <person name="Pippel M."/>
            <person name="Attardo G.M."/>
            <person name="Benoit J.B."/>
            <person name="Bornberg-Bauer E."/>
            <person name="Tobe S.S."/>
        </authorList>
    </citation>
    <scope>NUCLEOTIDE SEQUENCE</scope>
    <source>
        <strain evidence="2">Stay&amp;Tobe</strain>
    </source>
</reference>
<keyword evidence="1" id="KW-0472">Membrane</keyword>
<feature type="non-terminal residue" evidence="2">
    <location>
        <position position="58"/>
    </location>
</feature>
<keyword evidence="1" id="KW-1133">Transmembrane helix</keyword>